<sequence>MKTTIKIITIIGILALTFYLGFRSNKSESSNPHVKVVTDTVFFPKPYPEIQIIRDTLKPDRVTIYQEDSSRIKELELRILKDSLHYSFIIQGLQEEIEISENFLKLYPQNPKLVEMSLFRDSLNLSLLGINGQVYSEHYNLFYQDYNYRWSSGVMGYSKTKYRPQEPRLSHYLVFCLDFLHRKPFGEFQLDFRFNNNSFAFLRASEVLLFNEKPRLEVGLKFRIWRKR</sequence>
<evidence type="ECO:0000313" key="1">
    <source>
        <dbReference type="EMBL" id="DAE00180.1"/>
    </source>
</evidence>
<proteinExistence type="predicted"/>
<organism evidence="1">
    <name type="scientific">Ackermannviridae sp. ctClB2</name>
    <dbReference type="NCBI Taxonomy" id="2825752"/>
    <lineage>
        <taxon>Viruses</taxon>
        <taxon>Duplodnaviria</taxon>
        <taxon>Heunggongvirae</taxon>
        <taxon>Uroviricota</taxon>
        <taxon>Caudoviricetes</taxon>
        <taxon>Pantevenvirales</taxon>
        <taxon>Ackermannviridae</taxon>
    </lineage>
</organism>
<dbReference type="EMBL" id="BK015300">
    <property type="protein sequence ID" value="DAE00180.1"/>
    <property type="molecule type" value="Genomic_DNA"/>
</dbReference>
<protein>
    <submittedName>
        <fullName evidence="1">Uncharacterized protein</fullName>
    </submittedName>
</protein>
<accession>A0A8S5P1T4</accession>
<reference evidence="1" key="1">
    <citation type="journal article" date="2021" name="Proc. Natl. Acad. Sci. U.S.A.">
        <title>A Catalog of Tens of Thousands of Viruses from Human Metagenomes Reveals Hidden Associations with Chronic Diseases.</title>
        <authorList>
            <person name="Tisza M.J."/>
            <person name="Buck C.B."/>
        </authorList>
    </citation>
    <scope>NUCLEOTIDE SEQUENCE</scope>
    <source>
        <strain evidence="1">CtClB2</strain>
    </source>
</reference>
<name>A0A8S5P1T4_9CAUD</name>